<reference evidence="1 2" key="1">
    <citation type="submission" date="2020-10" db="EMBL/GenBank/DDBJ databases">
        <authorList>
            <person name="Sedaghatjoo S."/>
        </authorList>
    </citation>
    <scope>NUCLEOTIDE SEQUENCE [LARGE SCALE GENOMIC DNA]</scope>
    <source>
        <strain evidence="1 2">LLFL</strain>
    </source>
</reference>
<evidence type="ECO:0000313" key="2">
    <source>
        <dbReference type="Proteomes" id="UP000836404"/>
    </source>
</evidence>
<proteinExistence type="predicted"/>
<dbReference type="Proteomes" id="UP000836404">
    <property type="component" value="Unassembled WGS sequence"/>
</dbReference>
<keyword evidence="2" id="KW-1185">Reference proteome</keyword>
<dbReference type="AlphaFoldDB" id="A0A9N8MAP8"/>
<name>A0A9N8MAP8_9BASI</name>
<gene>
    <name evidence="1" type="ORF">JKILLFL_G1917</name>
</gene>
<comment type="caution">
    <text evidence="1">The sequence shown here is derived from an EMBL/GenBank/DDBJ whole genome shotgun (WGS) entry which is preliminary data.</text>
</comment>
<dbReference type="EMBL" id="CAJHJF010008135">
    <property type="protein sequence ID" value="CAD6965510.1"/>
    <property type="molecule type" value="Genomic_DNA"/>
</dbReference>
<sequence>MNPAALEAYKSEALKWMSEADLAQLLATKEANIENWPAIKQKIDEGTINPKGGRYLGMTIADLAIKEAKEDAAKIKAELDLTRLRLGRPSSSS</sequence>
<organism evidence="1 2">
    <name type="scientific">Tilletia laevis</name>
    <dbReference type="NCBI Taxonomy" id="157183"/>
    <lineage>
        <taxon>Eukaryota</taxon>
        <taxon>Fungi</taxon>
        <taxon>Dikarya</taxon>
        <taxon>Basidiomycota</taxon>
        <taxon>Ustilaginomycotina</taxon>
        <taxon>Exobasidiomycetes</taxon>
        <taxon>Tilletiales</taxon>
        <taxon>Tilletiaceae</taxon>
        <taxon>Tilletia</taxon>
    </lineage>
</organism>
<accession>A0A9N8MAP8</accession>
<protein>
    <submittedName>
        <fullName evidence="1">Uncharacterized protein</fullName>
    </submittedName>
</protein>
<evidence type="ECO:0000313" key="1">
    <source>
        <dbReference type="EMBL" id="CAD6965510.1"/>
    </source>
</evidence>